<dbReference type="KEGG" id="mphi:EG856_02740"/>
<reference evidence="2 3" key="1">
    <citation type="submission" date="2019-01" db="EMBL/GenBank/DDBJ databases">
        <title>Complete sequence and annotation of the Mycoplasma phocirhinis strain 852T genome.</title>
        <authorList>
            <person name="Frasca S.Jr."/>
            <person name="Kutish G.F."/>
            <person name="Castellanos Gell J."/>
            <person name="Michaels D.L."/>
            <person name="Brown D.R."/>
        </authorList>
    </citation>
    <scope>NUCLEOTIDE SEQUENCE [LARGE SCALE GENOMIC DNA]</scope>
    <source>
        <strain evidence="2 3">852</strain>
    </source>
</reference>
<dbReference type="InterPro" id="IPR006379">
    <property type="entry name" value="HAD-SF_hydro_IIB"/>
</dbReference>
<gene>
    <name evidence="2" type="ORF">EG856_02740</name>
</gene>
<dbReference type="PANTHER" id="PTHR10000">
    <property type="entry name" value="PHOSPHOSERINE PHOSPHATASE"/>
    <property type="match status" value="1"/>
</dbReference>
<dbReference type="NCBIfam" id="TIGR01484">
    <property type="entry name" value="HAD-SF-IIB"/>
    <property type="match status" value="1"/>
</dbReference>
<evidence type="ECO:0000313" key="3">
    <source>
        <dbReference type="Proteomes" id="UP000289326"/>
    </source>
</evidence>
<protein>
    <submittedName>
        <fullName evidence="2">HAD family phosphatase</fullName>
    </submittedName>
</protein>
<dbReference type="PANTHER" id="PTHR10000:SF8">
    <property type="entry name" value="HAD SUPERFAMILY HYDROLASE-LIKE, TYPE 3"/>
    <property type="match status" value="1"/>
</dbReference>
<proteinExistence type="predicted"/>
<dbReference type="InterPro" id="IPR036412">
    <property type="entry name" value="HAD-like_sf"/>
</dbReference>
<dbReference type="AlphaFoldDB" id="A0A4P6MTV0"/>
<evidence type="ECO:0000256" key="1">
    <source>
        <dbReference type="ARBA" id="ARBA00001946"/>
    </source>
</evidence>
<organism evidence="2 3">
    <name type="scientific">Mycoplasmopsis phocirhinis</name>
    <dbReference type="NCBI Taxonomy" id="142650"/>
    <lineage>
        <taxon>Bacteria</taxon>
        <taxon>Bacillati</taxon>
        <taxon>Mycoplasmatota</taxon>
        <taxon>Mycoplasmoidales</taxon>
        <taxon>Metamycoplasmataceae</taxon>
        <taxon>Mycoplasmopsis</taxon>
    </lineage>
</organism>
<dbReference type="EMBL" id="CP034841">
    <property type="protein sequence ID" value="QBF34817.1"/>
    <property type="molecule type" value="Genomic_DNA"/>
</dbReference>
<dbReference type="Gene3D" id="3.30.1240.10">
    <property type="match status" value="1"/>
</dbReference>
<accession>A0A4P6MTV0</accession>
<evidence type="ECO:0000313" key="2">
    <source>
        <dbReference type="EMBL" id="QBF34817.1"/>
    </source>
</evidence>
<dbReference type="Pfam" id="PF08282">
    <property type="entry name" value="Hydrolase_3"/>
    <property type="match status" value="1"/>
</dbReference>
<dbReference type="SUPFAM" id="SSF56784">
    <property type="entry name" value="HAD-like"/>
    <property type="match status" value="1"/>
</dbReference>
<name>A0A4P6MTV0_9BACT</name>
<dbReference type="Gene3D" id="3.40.50.1000">
    <property type="entry name" value="HAD superfamily/HAD-like"/>
    <property type="match status" value="1"/>
</dbReference>
<dbReference type="InterPro" id="IPR023214">
    <property type="entry name" value="HAD_sf"/>
</dbReference>
<dbReference type="OrthoDB" id="399923at2"/>
<dbReference type="GO" id="GO:0000287">
    <property type="term" value="F:magnesium ion binding"/>
    <property type="evidence" value="ECO:0007669"/>
    <property type="project" value="TreeGrafter"/>
</dbReference>
<sequence length="270" mass="30140">MINLKNKAKAYFIDLDGTFLDKPNGHGTVSETNIQTAKKINKYKPIIFSTGRGNTDFTMTIANKVGSKYVVCLNGALIVDNNNKVLYSKTLNKQLIAEVIEIFKKHKMFIYINGEVLMFHCGNLDSPYMKSWALNTDKAHYSQIDTSIDISKLLVFGLSREQTAQLHKQLTLAYPQFSFYLVSNGWTIEVGPKDANKGIANSIVCQYLGIDPKQAFHIGDSANDLPTKEYLGKFICVQGALDFVKQKADAIGYDFANCGLSKILNELENL</sequence>
<dbReference type="GO" id="GO:0005829">
    <property type="term" value="C:cytosol"/>
    <property type="evidence" value="ECO:0007669"/>
    <property type="project" value="TreeGrafter"/>
</dbReference>
<dbReference type="RefSeq" id="WP_130429594.1">
    <property type="nucleotide sequence ID" value="NZ_CP034841.1"/>
</dbReference>
<dbReference type="Proteomes" id="UP000289326">
    <property type="component" value="Chromosome"/>
</dbReference>
<comment type="cofactor">
    <cofactor evidence="1">
        <name>Mg(2+)</name>
        <dbReference type="ChEBI" id="CHEBI:18420"/>
    </cofactor>
</comment>
<dbReference type="GO" id="GO:0016791">
    <property type="term" value="F:phosphatase activity"/>
    <property type="evidence" value="ECO:0007669"/>
    <property type="project" value="TreeGrafter"/>
</dbReference>
<keyword evidence="3" id="KW-1185">Reference proteome</keyword>